<dbReference type="Gene3D" id="3.40.1350.10">
    <property type="match status" value="1"/>
</dbReference>
<dbReference type="CDD" id="cd20736">
    <property type="entry name" value="PoNe_Nuclease"/>
    <property type="match status" value="1"/>
</dbReference>
<evidence type="ECO:0000313" key="4">
    <source>
        <dbReference type="Proteomes" id="UP000712673"/>
    </source>
</evidence>
<sequence length="127" mass="14646">MRNWRQQRGQQGEQLAMQFLQRQGYRIAQQNYRCRSGEIDIIAWDGTTLVFVEVKMKGQTAFGMPQAMVHTSKQQKIVQVAMAYVQQYRLQDVSLRFDVIAILSLPGAPPEVTHVRDAFTPSAHFLY</sequence>
<dbReference type="InterPro" id="IPR011335">
    <property type="entry name" value="Restrct_endonuc-II-like"/>
</dbReference>
<evidence type="ECO:0000256" key="1">
    <source>
        <dbReference type="ARBA" id="ARBA00006738"/>
    </source>
</evidence>
<dbReference type="EMBL" id="VGLS01000098">
    <property type="protein sequence ID" value="MBM3223130.1"/>
    <property type="molecule type" value="Genomic_DNA"/>
</dbReference>
<dbReference type="HAMAP" id="MF_00048">
    <property type="entry name" value="UPF0102"/>
    <property type="match status" value="1"/>
</dbReference>
<reference evidence="3" key="1">
    <citation type="submission" date="2019-03" db="EMBL/GenBank/DDBJ databases">
        <title>Lake Tanganyika Metagenome-Assembled Genomes (MAGs).</title>
        <authorList>
            <person name="Tran P."/>
        </authorList>
    </citation>
    <scope>NUCLEOTIDE SEQUENCE</scope>
    <source>
        <strain evidence="3">K_DeepCast_65m_m2_066</strain>
    </source>
</reference>
<name>A0A937VZT6_UNCTE</name>
<protein>
    <recommendedName>
        <fullName evidence="2">UPF0102 protein FJZ47_04910</fullName>
    </recommendedName>
</protein>
<dbReference type="SUPFAM" id="SSF52980">
    <property type="entry name" value="Restriction endonuclease-like"/>
    <property type="match status" value="1"/>
</dbReference>
<dbReference type="InterPro" id="IPR003509">
    <property type="entry name" value="UPF0102_YraN-like"/>
</dbReference>
<dbReference type="InterPro" id="IPR011856">
    <property type="entry name" value="tRNA_endonuc-like_dom_sf"/>
</dbReference>
<dbReference type="GO" id="GO:0003676">
    <property type="term" value="F:nucleic acid binding"/>
    <property type="evidence" value="ECO:0007669"/>
    <property type="project" value="InterPro"/>
</dbReference>
<comment type="caution">
    <text evidence="3">The sequence shown here is derived from an EMBL/GenBank/DDBJ whole genome shotgun (WGS) entry which is preliminary data.</text>
</comment>
<dbReference type="AlphaFoldDB" id="A0A937VZT6"/>
<dbReference type="Proteomes" id="UP000712673">
    <property type="component" value="Unassembled WGS sequence"/>
</dbReference>
<dbReference type="NCBIfam" id="NF009154">
    <property type="entry name" value="PRK12497.3-3"/>
    <property type="match status" value="1"/>
</dbReference>
<dbReference type="PANTHER" id="PTHR34039:SF1">
    <property type="entry name" value="UPF0102 PROTEIN YRAN"/>
    <property type="match status" value="1"/>
</dbReference>
<evidence type="ECO:0000313" key="3">
    <source>
        <dbReference type="EMBL" id="MBM3223130.1"/>
    </source>
</evidence>
<dbReference type="PANTHER" id="PTHR34039">
    <property type="entry name" value="UPF0102 PROTEIN YRAN"/>
    <property type="match status" value="1"/>
</dbReference>
<comment type="similarity">
    <text evidence="1 2">Belongs to the UPF0102 family.</text>
</comment>
<gene>
    <name evidence="3" type="ORF">FJZ47_04910</name>
</gene>
<dbReference type="NCBIfam" id="TIGR00252">
    <property type="entry name" value="YraN family protein"/>
    <property type="match status" value="1"/>
</dbReference>
<dbReference type="NCBIfam" id="NF009150">
    <property type="entry name" value="PRK12497.1-3"/>
    <property type="match status" value="1"/>
</dbReference>
<accession>A0A937VZT6</accession>
<dbReference type="Pfam" id="PF02021">
    <property type="entry name" value="UPF0102"/>
    <property type="match status" value="1"/>
</dbReference>
<evidence type="ECO:0000256" key="2">
    <source>
        <dbReference type="HAMAP-Rule" id="MF_00048"/>
    </source>
</evidence>
<proteinExistence type="inferred from homology"/>
<organism evidence="3 4">
    <name type="scientific">Tectimicrobiota bacterium</name>
    <dbReference type="NCBI Taxonomy" id="2528274"/>
    <lineage>
        <taxon>Bacteria</taxon>
        <taxon>Pseudomonadati</taxon>
        <taxon>Nitrospinota/Tectimicrobiota group</taxon>
        <taxon>Candidatus Tectimicrobiota</taxon>
    </lineage>
</organism>